<dbReference type="OrthoDB" id="5241234at2"/>
<evidence type="ECO:0000313" key="5">
    <source>
        <dbReference type="Proteomes" id="UP000218165"/>
    </source>
</evidence>
<dbReference type="SMART" id="SM00507">
    <property type="entry name" value="HNHc"/>
    <property type="match status" value="1"/>
</dbReference>
<comment type="similarity">
    <text evidence="1">Belongs to the Rv1128c/1148c/1588c/1702c/1945/3466 family.</text>
</comment>
<dbReference type="RefSeq" id="WP_096803545.1">
    <property type="nucleotide sequence ID" value="NZ_CP023563.1"/>
</dbReference>
<name>A0A291GQA9_9MICO</name>
<dbReference type="AlphaFoldDB" id="A0A291GQA9"/>
<dbReference type="CDD" id="cd00085">
    <property type="entry name" value="HNHc"/>
    <property type="match status" value="1"/>
</dbReference>
<feature type="compositionally biased region" description="Low complexity" evidence="2">
    <location>
        <begin position="477"/>
        <end position="497"/>
    </location>
</feature>
<organism evidence="4 5">
    <name type="scientific">Brachybacterium vulturis</name>
    <dbReference type="NCBI Taxonomy" id="2017484"/>
    <lineage>
        <taxon>Bacteria</taxon>
        <taxon>Bacillati</taxon>
        <taxon>Actinomycetota</taxon>
        <taxon>Actinomycetes</taxon>
        <taxon>Micrococcales</taxon>
        <taxon>Dermabacteraceae</taxon>
        <taxon>Brachybacterium</taxon>
    </lineage>
</organism>
<dbReference type="Pfam" id="PF01844">
    <property type="entry name" value="HNH"/>
    <property type="match status" value="1"/>
</dbReference>
<dbReference type="GO" id="GO:0004519">
    <property type="term" value="F:endonuclease activity"/>
    <property type="evidence" value="ECO:0007669"/>
    <property type="project" value="UniProtKB-KW"/>
</dbReference>
<dbReference type="EMBL" id="CP023563">
    <property type="protein sequence ID" value="ATG52431.1"/>
    <property type="molecule type" value="Genomic_DNA"/>
</dbReference>
<evidence type="ECO:0000313" key="4">
    <source>
        <dbReference type="EMBL" id="ATG52431.1"/>
    </source>
</evidence>
<feature type="region of interest" description="Disordered" evidence="2">
    <location>
        <begin position="1"/>
        <end position="27"/>
    </location>
</feature>
<keyword evidence="4" id="KW-0540">Nuclease</keyword>
<feature type="domain" description="HNH nuclease" evidence="3">
    <location>
        <begin position="412"/>
        <end position="462"/>
    </location>
</feature>
<dbReference type="InterPro" id="IPR003615">
    <property type="entry name" value="HNH_nuc"/>
</dbReference>
<dbReference type="GO" id="GO:0008270">
    <property type="term" value="F:zinc ion binding"/>
    <property type="evidence" value="ECO:0007669"/>
    <property type="project" value="InterPro"/>
</dbReference>
<dbReference type="GO" id="GO:0003676">
    <property type="term" value="F:nucleic acid binding"/>
    <property type="evidence" value="ECO:0007669"/>
    <property type="project" value="InterPro"/>
</dbReference>
<dbReference type="InterPro" id="IPR002711">
    <property type="entry name" value="HNH"/>
</dbReference>
<reference evidence="5" key="1">
    <citation type="submission" date="2017-09" db="EMBL/GenBank/DDBJ databases">
        <title>Brachybacterium sp. VM2412.</title>
        <authorList>
            <person name="Tak E.J."/>
            <person name="Bae J.-W."/>
        </authorList>
    </citation>
    <scope>NUCLEOTIDE SEQUENCE [LARGE SCALE GENOMIC DNA]</scope>
    <source>
        <strain evidence="5">VM2412</strain>
    </source>
</reference>
<evidence type="ECO:0000259" key="3">
    <source>
        <dbReference type="SMART" id="SM00507"/>
    </source>
</evidence>
<keyword evidence="4" id="KW-0378">Hydrolase</keyword>
<dbReference type="KEGG" id="brz:CFK38_13565"/>
<gene>
    <name evidence="4" type="ORF">CFK38_13565</name>
</gene>
<feature type="region of interest" description="Disordered" evidence="2">
    <location>
        <begin position="477"/>
        <end position="553"/>
    </location>
</feature>
<feature type="compositionally biased region" description="Pro residues" evidence="2">
    <location>
        <begin position="528"/>
        <end position="553"/>
    </location>
</feature>
<dbReference type="Gene3D" id="1.10.30.50">
    <property type="match status" value="1"/>
</dbReference>
<keyword evidence="4" id="KW-0255">Endonuclease</keyword>
<evidence type="ECO:0000256" key="2">
    <source>
        <dbReference type="SAM" id="MobiDB-lite"/>
    </source>
</evidence>
<proteinExistence type="inferred from homology"/>
<dbReference type="Proteomes" id="UP000218165">
    <property type="component" value="Chromosome"/>
</dbReference>
<keyword evidence="5" id="KW-1185">Reference proteome</keyword>
<sequence length="553" mass="58417">MESTTPSDDGDRPGEDAPHRDGASPSVDVLASAASTLIDVEASPAARVVLAQVLSATLVAFTRTRSVRDPLPDTAAGSAEEALAVLSGIDQLRSSLSAMDATWQVAAEQRIRRADAQRGLPASHQGRGAHSEIALARRISPAASSFSLASARRLLQHMPGTVDSLWEGAVTAQQASTVAGALSKASPETCRRIDELIQQDPQTLQGKGHKRLRSDIEKMVQRLEPETSRERAERAARERHVTMTPLADGMARVTAVLRGIDAVGMMQALHSGAGSLRAAGEKNSVQALEADLLVDAVLTRGPSAVPVPSHEAPQAPRRPRPQPGLDVGIVISDTALLGRDDDAESAHLEGYGIIPAHIARDSLLGRPPGHLRHGEDEHPDEQVSAFYRRLYTSPTTGELVAMESRSRAFPAGLARMIRWRDITCRTPWCNAMIRQSDHVLPFHRGGATSYANGQGLCVRCNLLKEHGLWVLAPLSGESAPSTASAPTSDGTPGTPGTPSAPPPASSPPTAWFWTSPHGAQGISWTPPMLAPPPPEAPPGPAPASDPPPDPPPT</sequence>
<dbReference type="Pfam" id="PF02720">
    <property type="entry name" value="DUF222"/>
    <property type="match status" value="1"/>
</dbReference>
<dbReference type="InterPro" id="IPR003870">
    <property type="entry name" value="DUF222"/>
</dbReference>
<accession>A0A291GQA9</accession>
<evidence type="ECO:0000256" key="1">
    <source>
        <dbReference type="ARBA" id="ARBA00023450"/>
    </source>
</evidence>
<feature type="compositionally biased region" description="Basic and acidic residues" evidence="2">
    <location>
        <begin position="9"/>
        <end position="22"/>
    </location>
</feature>
<protein>
    <submittedName>
        <fullName evidence="4">HNH endonuclease</fullName>
    </submittedName>
</protein>
<feature type="region of interest" description="Disordered" evidence="2">
    <location>
        <begin position="304"/>
        <end position="326"/>
    </location>
</feature>